<dbReference type="Gene3D" id="3.40.50.150">
    <property type="entry name" value="Vaccinia Virus protein VP39"/>
    <property type="match status" value="1"/>
</dbReference>
<organism evidence="5 6">
    <name type="scientific">Theobroma cacao</name>
    <name type="common">Cacao</name>
    <name type="synonym">Cocoa</name>
    <dbReference type="NCBI Taxonomy" id="3641"/>
    <lineage>
        <taxon>Eukaryota</taxon>
        <taxon>Viridiplantae</taxon>
        <taxon>Streptophyta</taxon>
        <taxon>Embryophyta</taxon>
        <taxon>Tracheophyta</taxon>
        <taxon>Spermatophyta</taxon>
        <taxon>Magnoliopsida</taxon>
        <taxon>eudicotyledons</taxon>
        <taxon>Gunneridae</taxon>
        <taxon>Pentapetalae</taxon>
        <taxon>rosids</taxon>
        <taxon>malvids</taxon>
        <taxon>Malvales</taxon>
        <taxon>Malvaceae</taxon>
        <taxon>Byttnerioideae</taxon>
        <taxon>Theobroma</taxon>
    </lineage>
</organism>
<dbReference type="HOGENOM" id="CLU_019628_1_1_1"/>
<keyword evidence="6" id="KW-1185">Reference proteome</keyword>
<evidence type="ECO:0000256" key="2">
    <source>
        <dbReference type="ARBA" id="ARBA00022679"/>
    </source>
</evidence>
<gene>
    <name evidence="5" type="ORF">TCM_011290</name>
</gene>
<dbReference type="FunCoup" id="A0A061EAF6">
    <property type="interactions" value="73"/>
</dbReference>
<dbReference type="Proteomes" id="UP000026915">
    <property type="component" value="Chromosome 2"/>
</dbReference>
<protein>
    <submittedName>
        <fullName evidence="5">S-adenosyl-L-methionine-dependent methyltransferases superfamily protein, putative</fullName>
    </submittedName>
</protein>
<dbReference type="Pfam" id="PF03492">
    <property type="entry name" value="Methyltransf_7"/>
    <property type="match status" value="1"/>
</dbReference>
<dbReference type="InParanoid" id="A0A061EAF6"/>
<dbReference type="EMBL" id="CM001880">
    <property type="protein sequence ID" value="EOY01382.1"/>
    <property type="molecule type" value="Genomic_DNA"/>
</dbReference>
<dbReference type="SUPFAM" id="SSF53335">
    <property type="entry name" value="S-adenosyl-L-methionine-dependent methyltransferases"/>
    <property type="match status" value="1"/>
</dbReference>
<evidence type="ECO:0000256" key="1">
    <source>
        <dbReference type="ARBA" id="ARBA00022603"/>
    </source>
</evidence>
<evidence type="ECO:0000256" key="4">
    <source>
        <dbReference type="ARBA" id="ARBA00022842"/>
    </source>
</evidence>
<keyword evidence="3" id="KW-0479">Metal-binding</keyword>
<accession>A0A061EAF6</accession>
<keyword evidence="1 5" id="KW-0489">Methyltransferase</keyword>
<dbReference type="PANTHER" id="PTHR31009">
    <property type="entry name" value="S-ADENOSYL-L-METHIONINE:CARBOXYL METHYLTRANSFERASE FAMILY PROTEIN"/>
    <property type="match status" value="1"/>
</dbReference>
<dbReference type="InterPro" id="IPR042086">
    <property type="entry name" value="MeTrfase_capping"/>
</dbReference>
<proteinExistence type="predicted"/>
<dbReference type="InterPro" id="IPR029063">
    <property type="entry name" value="SAM-dependent_MTases_sf"/>
</dbReference>
<dbReference type="AlphaFoldDB" id="A0A061EAF6"/>
<keyword evidence="2" id="KW-0808">Transferase</keyword>
<dbReference type="OMA" id="DSNDFNT"/>
<dbReference type="GO" id="GO:0032259">
    <property type="term" value="P:methylation"/>
    <property type="evidence" value="ECO:0000318"/>
    <property type="project" value="GO_Central"/>
</dbReference>
<dbReference type="Gramene" id="EOY01382">
    <property type="protein sequence ID" value="EOY01382"/>
    <property type="gene ID" value="TCM_011290"/>
</dbReference>
<dbReference type="eggNOG" id="ENOG502QUIN">
    <property type="taxonomic scope" value="Eukaryota"/>
</dbReference>
<dbReference type="InterPro" id="IPR005299">
    <property type="entry name" value="MeTrfase_7"/>
</dbReference>
<sequence length="355" mass="39734">MPESYPMNGGNGTYSYTQNSYYQKTGINVAKGMVSEAIGEKLDINNFSSGSNSFRIADLGCSVGPNTFTTMQNIVDAVQHKYQSQGLASKFAEFQVFFNDQDSNDFNTLFTSMPKERPYYAVGVPGSFYGRLFPESFVHFVNSSFALHWLSRVPEELLDKNSPAWNKGRIHYTNASDAVVDAYAAQFTKDMEGFLDARAKELVSGGMMVIITLGCPNGMPYAHLAAGIMFDCLESCLNDMAKGGLLSENQVDSFNLPVYAPSPKEITELVERNGCFSIERLELTNWRTEADPRGDLRACVMHVRAGFESIIRKHFGNDIIDDFFERLLKEVKESFHLIQSSYMEGTQLSVILKRK</sequence>
<evidence type="ECO:0000313" key="6">
    <source>
        <dbReference type="Proteomes" id="UP000026915"/>
    </source>
</evidence>
<reference evidence="5 6" key="1">
    <citation type="journal article" date="2013" name="Genome Biol.">
        <title>The genome sequence of the most widely cultivated cacao type and its use to identify candidate genes regulating pod color.</title>
        <authorList>
            <person name="Motamayor J.C."/>
            <person name="Mockaitis K."/>
            <person name="Schmutz J."/>
            <person name="Haiminen N."/>
            <person name="Iii D.L."/>
            <person name="Cornejo O."/>
            <person name="Findley S.D."/>
            <person name="Zheng P."/>
            <person name="Utro F."/>
            <person name="Royaert S."/>
            <person name="Saski C."/>
            <person name="Jenkins J."/>
            <person name="Podicheti R."/>
            <person name="Zhao M."/>
            <person name="Scheffler B.E."/>
            <person name="Stack J.C."/>
            <person name="Feltus F.A."/>
            <person name="Mustiga G.M."/>
            <person name="Amores F."/>
            <person name="Phillips W."/>
            <person name="Marelli J.P."/>
            <person name="May G.D."/>
            <person name="Shapiro H."/>
            <person name="Ma J."/>
            <person name="Bustamante C.D."/>
            <person name="Schnell R.J."/>
            <person name="Main D."/>
            <person name="Gilbert D."/>
            <person name="Parida L."/>
            <person name="Kuhn D.N."/>
        </authorList>
    </citation>
    <scope>NUCLEOTIDE SEQUENCE [LARGE SCALE GENOMIC DNA]</scope>
    <source>
        <strain evidence="6">cv. Matina 1-6</strain>
    </source>
</reference>
<dbReference type="Gene3D" id="1.10.1200.270">
    <property type="entry name" value="Methyltransferase, alpha-helical capping domain"/>
    <property type="match status" value="1"/>
</dbReference>
<dbReference type="GO" id="GO:0008757">
    <property type="term" value="F:S-adenosylmethionine-dependent methyltransferase activity"/>
    <property type="evidence" value="ECO:0000318"/>
    <property type="project" value="GO_Central"/>
</dbReference>
<evidence type="ECO:0000256" key="3">
    <source>
        <dbReference type="ARBA" id="ARBA00022723"/>
    </source>
</evidence>
<keyword evidence="4" id="KW-0460">Magnesium</keyword>
<evidence type="ECO:0000313" key="5">
    <source>
        <dbReference type="EMBL" id="EOY01382.1"/>
    </source>
</evidence>
<dbReference type="GO" id="GO:0046872">
    <property type="term" value="F:metal ion binding"/>
    <property type="evidence" value="ECO:0007669"/>
    <property type="project" value="UniProtKB-KW"/>
</dbReference>
<name>A0A061EAF6_THECC</name>